<dbReference type="Proteomes" id="UP000037035">
    <property type="component" value="Unassembled WGS sequence"/>
</dbReference>
<dbReference type="GO" id="GO:0141133">
    <property type="term" value="F:diphthine methyl ester synthase activity"/>
    <property type="evidence" value="ECO:0007669"/>
    <property type="project" value="UniProtKB-EC"/>
</dbReference>
<dbReference type="InterPro" id="IPR035996">
    <property type="entry name" value="4pyrrol_Methylase_sf"/>
</dbReference>
<feature type="region of interest" description="Disordered" evidence="12">
    <location>
        <begin position="206"/>
        <end position="226"/>
    </location>
</feature>
<name>A0A0L6UN02_9BASI</name>
<dbReference type="FunFam" id="3.40.1010.10:FF:000004">
    <property type="entry name" value="Putative diphthine synthase"/>
    <property type="match status" value="1"/>
</dbReference>
<gene>
    <name evidence="14" type="primary">dph5</name>
    <name evidence="14" type="ORF">VP01_487g3</name>
</gene>
<evidence type="ECO:0000256" key="7">
    <source>
        <dbReference type="ARBA" id="ARBA00022679"/>
    </source>
</evidence>
<evidence type="ECO:0000313" key="14">
    <source>
        <dbReference type="EMBL" id="KNZ49652.1"/>
    </source>
</evidence>
<feature type="binding site" evidence="11">
    <location>
        <position position="85"/>
    </location>
    <ligand>
        <name>S-adenosyl-L-methionine</name>
        <dbReference type="ChEBI" id="CHEBI:59789"/>
    </ligand>
</feature>
<dbReference type="SUPFAM" id="SSF53790">
    <property type="entry name" value="Tetrapyrrole methylase"/>
    <property type="match status" value="1"/>
</dbReference>
<feature type="domain" description="Tetrapyrrole methylase" evidence="13">
    <location>
        <begin position="1"/>
        <end position="166"/>
    </location>
</feature>
<evidence type="ECO:0000256" key="3">
    <source>
        <dbReference type="ARBA" id="ARBA00006729"/>
    </source>
</evidence>
<protein>
    <recommendedName>
        <fullName evidence="4">diphthine methyl ester synthase</fullName>
        <ecNumber evidence="4">2.1.1.314</ecNumber>
    </recommendedName>
</protein>
<dbReference type="InterPro" id="IPR014777">
    <property type="entry name" value="4pyrrole_Mease_sub1"/>
</dbReference>
<dbReference type="Gene3D" id="3.30.950.10">
    <property type="entry name" value="Methyltransferase, Cobalt-precorrin-4 Transmethylase, Domain 2"/>
    <property type="match status" value="1"/>
</dbReference>
<dbReference type="PANTHER" id="PTHR10882:SF0">
    <property type="entry name" value="DIPHTHINE METHYL ESTER SYNTHASE"/>
    <property type="match status" value="1"/>
</dbReference>
<evidence type="ECO:0000256" key="6">
    <source>
        <dbReference type="ARBA" id="ARBA00022603"/>
    </source>
</evidence>
<evidence type="ECO:0000256" key="5">
    <source>
        <dbReference type="ARBA" id="ARBA00022481"/>
    </source>
</evidence>
<evidence type="ECO:0000256" key="12">
    <source>
        <dbReference type="SAM" id="MobiDB-lite"/>
    </source>
</evidence>
<comment type="caution">
    <text evidence="14">The sequence shown here is derived from an EMBL/GenBank/DDBJ whole genome shotgun (WGS) entry which is preliminary data.</text>
</comment>
<dbReference type="PIRSF" id="PIRSF036432">
    <property type="entry name" value="Diphthine_synth"/>
    <property type="match status" value="1"/>
</dbReference>
<feature type="binding site" evidence="11">
    <location>
        <position position="164"/>
    </location>
    <ligand>
        <name>S-adenosyl-L-methionine</name>
        <dbReference type="ChEBI" id="CHEBI:59789"/>
    </ligand>
</feature>
<evidence type="ECO:0000256" key="4">
    <source>
        <dbReference type="ARBA" id="ARBA00011927"/>
    </source>
</evidence>
<dbReference type="EC" id="2.1.1.314" evidence="4"/>
<evidence type="ECO:0000256" key="11">
    <source>
        <dbReference type="PIRSR" id="PIRSR036432-1"/>
    </source>
</evidence>
<dbReference type="InterPro" id="IPR004551">
    <property type="entry name" value="Dphthn_synthase"/>
</dbReference>
<dbReference type="Pfam" id="PF00590">
    <property type="entry name" value="TP_methylase"/>
    <property type="match status" value="1"/>
</dbReference>
<reference evidence="14 15" key="1">
    <citation type="submission" date="2015-08" db="EMBL/GenBank/DDBJ databases">
        <title>Next Generation Sequencing and Analysis of the Genome of Puccinia sorghi L Schw, the Causal Agent of Maize Common Rust.</title>
        <authorList>
            <person name="Rochi L."/>
            <person name="Burguener G."/>
            <person name="Darino M."/>
            <person name="Turjanski A."/>
            <person name="Kreff E."/>
            <person name="Dieguez M.J."/>
            <person name="Sacco F."/>
        </authorList>
    </citation>
    <scope>NUCLEOTIDE SEQUENCE [LARGE SCALE GENOMIC DNA]</scope>
    <source>
        <strain evidence="14 15">RO10H11247</strain>
    </source>
</reference>
<accession>A0A0L6UN02</accession>
<dbReference type="GO" id="GO:0017183">
    <property type="term" value="P:protein histidyl modification to diphthamide"/>
    <property type="evidence" value="ECO:0007669"/>
    <property type="project" value="UniProtKB-UniPathway"/>
</dbReference>
<keyword evidence="6 14" id="KW-0489">Methyltransferase</keyword>
<evidence type="ECO:0000256" key="2">
    <source>
        <dbReference type="ARBA" id="ARBA00005156"/>
    </source>
</evidence>
<dbReference type="NCBIfam" id="TIGR00522">
    <property type="entry name" value="dph5"/>
    <property type="match status" value="1"/>
</dbReference>
<evidence type="ECO:0000256" key="10">
    <source>
        <dbReference type="ARBA" id="ARBA00048752"/>
    </source>
</evidence>
<keyword evidence="8 11" id="KW-0949">S-adenosyl-L-methionine</keyword>
<dbReference type="OrthoDB" id="2516at2759"/>
<dbReference type="InterPro" id="IPR000878">
    <property type="entry name" value="4pyrrol_Mease"/>
</dbReference>
<sequence length="316" mass="35344">MLYLIGIGMSSPEDITLSGLKTIKACKKVYLEGYTSVLIDSQVEDLQALYGTDITVADRDFIETRADEILDQAAEEDVSLLVVGDPFGATTHADLLLRCTNKGIKYRVIHNVSILNAIGSVGINLYHFGQTVSIPFFNANWRPKSWFKKINQNFALGLHTLCLLDIKVKEQSDENLARGRKIYEKPRYMTITTAIEQIKSIIEEMKQAKKEDGEKEEEEQTEEKYENSLTDPAQILCIAACRVTSKSEKFVVGSMAEFARLEPDYFGPPLHSLIILGHHPLRKSLNPLEIEFLAGFAIDKQAWRTLTAPSGTQSAA</sequence>
<dbReference type="PANTHER" id="PTHR10882">
    <property type="entry name" value="DIPHTHINE SYNTHASE"/>
    <property type="match status" value="1"/>
</dbReference>
<dbReference type="STRING" id="27349.A0A0L6UN02"/>
<dbReference type="UniPathway" id="UPA00559"/>
<keyword evidence="15" id="KW-1185">Reference proteome</keyword>
<comment type="pathway">
    <text evidence="2">Protein modification; peptidyl-diphthamide biosynthesis.</text>
</comment>
<dbReference type="GO" id="GO:0032259">
    <property type="term" value="P:methylation"/>
    <property type="evidence" value="ECO:0007669"/>
    <property type="project" value="UniProtKB-KW"/>
</dbReference>
<keyword evidence="7 14" id="KW-0808">Transferase</keyword>
<evidence type="ECO:0000256" key="8">
    <source>
        <dbReference type="ARBA" id="ARBA00022691"/>
    </source>
</evidence>
<evidence type="ECO:0000256" key="9">
    <source>
        <dbReference type="ARBA" id="ARBA00035662"/>
    </source>
</evidence>
<comment type="similarity">
    <text evidence="3">Belongs to the diphthine synthase family.</text>
</comment>
<organism evidence="14 15">
    <name type="scientific">Puccinia sorghi</name>
    <dbReference type="NCBI Taxonomy" id="27349"/>
    <lineage>
        <taxon>Eukaryota</taxon>
        <taxon>Fungi</taxon>
        <taxon>Dikarya</taxon>
        <taxon>Basidiomycota</taxon>
        <taxon>Pucciniomycotina</taxon>
        <taxon>Pucciniomycetes</taxon>
        <taxon>Pucciniales</taxon>
        <taxon>Pucciniaceae</taxon>
        <taxon>Puccinia</taxon>
    </lineage>
</organism>
<dbReference type="VEuPathDB" id="FungiDB:VP01_487g3"/>
<dbReference type="Gene3D" id="3.40.1010.10">
    <property type="entry name" value="Cobalt-precorrin-4 Transmethylase, Domain 1"/>
    <property type="match status" value="1"/>
</dbReference>
<comment type="catalytic activity">
    <reaction evidence="10">
        <text>2-[(3S)-amino-3-carboxypropyl]-L-histidyl-[translation elongation factor 2] + 4 S-adenosyl-L-methionine = diphthine methyl ester-[translation elongation factor 2] + 4 S-adenosyl-L-homocysteine + 3 H(+)</text>
        <dbReference type="Rhea" id="RHEA:42652"/>
        <dbReference type="Rhea" id="RHEA-COMP:9749"/>
        <dbReference type="Rhea" id="RHEA-COMP:10173"/>
        <dbReference type="ChEBI" id="CHEBI:15378"/>
        <dbReference type="ChEBI" id="CHEBI:57856"/>
        <dbReference type="ChEBI" id="CHEBI:59789"/>
        <dbReference type="ChEBI" id="CHEBI:73995"/>
        <dbReference type="ChEBI" id="CHEBI:79005"/>
        <dbReference type="EC" id="2.1.1.314"/>
    </reaction>
</comment>
<comment type="similarity">
    <text evidence="9">In the N-terminal section; belongs to the precorrin methyltransferase family.</text>
</comment>
<evidence type="ECO:0000256" key="1">
    <source>
        <dbReference type="ARBA" id="ARBA00004006"/>
    </source>
</evidence>
<evidence type="ECO:0000259" key="13">
    <source>
        <dbReference type="Pfam" id="PF00590"/>
    </source>
</evidence>
<dbReference type="EMBL" id="LAVV01010031">
    <property type="protein sequence ID" value="KNZ49652.1"/>
    <property type="molecule type" value="Genomic_DNA"/>
</dbReference>
<feature type="binding site" evidence="11">
    <location>
        <position position="88"/>
    </location>
    <ligand>
        <name>S-adenosyl-L-methionine</name>
        <dbReference type="ChEBI" id="CHEBI:59789"/>
    </ligand>
</feature>
<proteinExistence type="inferred from homology"/>
<dbReference type="AlphaFoldDB" id="A0A0L6UN02"/>
<keyword evidence="5" id="KW-0488">Methylation</keyword>
<evidence type="ECO:0000313" key="15">
    <source>
        <dbReference type="Proteomes" id="UP000037035"/>
    </source>
</evidence>
<dbReference type="InterPro" id="IPR014776">
    <property type="entry name" value="4pyrrole_Mease_sub2"/>
</dbReference>
<dbReference type="CDD" id="cd11647">
    <property type="entry name" value="DHP5_DphB"/>
    <property type="match status" value="1"/>
</dbReference>
<feature type="binding site" evidence="11">
    <location>
        <begin position="113"/>
        <end position="114"/>
    </location>
    <ligand>
        <name>S-adenosyl-L-methionine</name>
        <dbReference type="ChEBI" id="CHEBI:59789"/>
    </ligand>
</feature>
<comment type="function">
    <text evidence="1">S-adenosyl-L-methionine-dependent methyltransferase that catalyzes four methylations of the modified target histidine residue in translation elongation factor 2 (EF-2), to form an intermediate called diphthine methyl ester. The four successive methylation reactions represent the second step of diphthamide biosynthesis.</text>
</comment>